<dbReference type="Proteomes" id="UP001164746">
    <property type="component" value="Chromosome 9"/>
</dbReference>
<feature type="non-terminal residue" evidence="1">
    <location>
        <position position="144"/>
    </location>
</feature>
<protein>
    <submittedName>
        <fullName evidence="1">Uncharacterized protein</fullName>
    </submittedName>
</protein>
<evidence type="ECO:0000313" key="1">
    <source>
        <dbReference type="EMBL" id="WAR14463.1"/>
    </source>
</evidence>
<proteinExistence type="predicted"/>
<dbReference type="EMBL" id="CP111020">
    <property type="protein sequence ID" value="WAR14463.1"/>
    <property type="molecule type" value="Genomic_DNA"/>
</dbReference>
<keyword evidence="2" id="KW-1185">Reference proteome</keyword>
<gene>
    <name evidence="1" type="ORF">MAR_004568</name>
</gene>
<sequence length="144" mass="15304">MTLDVEAAPTPYEGLKMEKLTAMANVMCSHCQTTDLVCTQLFCAPDQLMVDITMAILEMFCESAVKRRAADFQTTETASVIGGCYPTLEWSGVYGMDQWCLTNCKSGTNDDSCPITHCVCQTGTTDGTATDPTGATGAGLGDTC</sequence>
<reference evidence="1" key="1">
    <citation type="submission" date="2022-11" db="EMBL/GenBank/DDBJ databases">
        <title>Centuries of genome instability and evolution in soft-shell clam transmissible cancer (bioRxiv).</title>
        <authorList>
            <person name="Hart S.F.M."/>
            <person name="Yonemitsu M.A."/>
            <person name="Giersch R.M."/>
            <person name="Beal B.F."/>
            <person name="Arriagada G."/>
            <person name="Davis B.W."/>
            <person name="Ostrander E.A."/>
            <person name="Goff S.P."/>
            <person name="Metzger M.J."/>
        </authorList>
    </citation>
    <scope>NUCLEOTIDE SEQUENCE</scope>
    <source>
        <strain evidence="1">MELC-2E11</strain>
        <tissue evidence="1">Siphon/mantle</tissue>
    </source>
</reference>
<name>A0ABY7EWY5_MYAAR</name>
<organism evidence="1 2">
    <name type="scientific">Mya arenaria</name>
    <name type="common">Soft-shell clam</name>
    <dbReference type="NCBI Taxonomy" id="6604"/>
    <lineage>
        <taxon>Eukaryota</taxon>
        <taxon>Metazoa</taxon>
        <taxon>Spiralia</taxon>
        <taxon>Lophotrochozoa</taxon>
        <taxon>Mollusca</taxon>
        <taxon>Bivalvia</taxon>
        <taxon>Autobranchia</taxon>
        <taxon>Heteroconchia</taxon>
        <taxon>Euheterodonta</taxon>
        <taxon>Imparidentia</taxon>
        <taxon>Neoheterodontei</taxon>
        <taxon>Myida</taxon>
        <taxon>Myoidea</taxon>
        <taxon>Myidae</taxon>
        <taxon>Mya</taxon>
    </lineage>
</organism>
<accession>A0ABY7EWY5</accession>
<evidence type="ECO:0000313" key="2">
    <source>
        <dbReference type="Proteomes" id="UP001164746"/>
    </source>
</evidence>